<reference evidence="2" key="1">
    <citation type="journal article" date="2015" name="PLoS ONE">
        <title>Comprehensive Evaluation of Toxoplasma gondii VEG and Neospora caninum LIV Genomes with Tachyzoite Stage Transcriptome and Proteome Defines Novel Transcript Features.</title>
        <authorList>
            <person name="Ramaprasad A."/>
            <person name="Mourier T."/>
            <person name="Naeem R."/>
            <person name="Malas T.B."/>
            <person name="Moussa E."/>
            <person name="Panigrahi A."/>
            <person name="Vermont S.J."/>
            <person name="Otto T.D."/>
            <person name="Wastling J."/>
            <person name="Pain A."/>
        </authorList>
    </citation>
    <scope>NUCLEOTIDE SEQUENCE</scope>
    <source>
        <strain evidence="2">Liverpool</strain>
    </source>
</reference>
<dbReference type="AlphaFoldDB" id="A0A0F7UDN8"/>
<dbReference type="EMBL" id="LN714482">
    <property type="protein sequence ID" value="CEL66755.1"/>
    <property type="molecule type" value="Genomic_DNA"/>
</dbReference>
<feature type="compositionally biased region" description="Basic and acidic residues" evidence="1">
    <location>
        <begin position="323"/>
        <end position="380"/>
    </location>
</feature>
<name>A0A0F7UDN8_NEOCL</name>
<organism evidence="2">
    <name type="scientific">Neospora caninum (strain Liverpool)</name>
    <dbReference type="NCBI Taxonomy" id="572307"/>
    <lineage>
        <taxon>Eukaryota</taxon>
        <taxon>Sar</taxon>
        <taxon>Alveolata</taxon>
        <taxon>Apicomplexa</taxon>
        <taxon>Conoidasida</taxon>
        <taxon>Coccidia</taxon>
        <taxon>Eucoccidiorida</taxon>
        <taxon>Eimeriorina</taxon>
        <taxon>Sarcocystidae</taxon>
        <taxon>Neospora</taxon>
    </lineage>
</organism>
<gene>
    <name evidence="2" type="ORF">BN1204_025610</name>
</gene>
<feature type="compositionally biased region" description="Low complexity" evidence="1">
    <location>
        <begin position="72"/>
        <end position="83"/>
    </location>
</feature>
<feature type="compositionally biased region" description="Basic and acidic residues" evidence="1">
    <location>
        <begin position="388"/>
        <end position="404"/>
    </location>
</feature>
<evidence type="ECO:0000256" key="1">
    <source>
        <dbReference type="SAM" id="MobiDB-lite"/>
    </source>
</evidence>
<accession>A0A0F7UDN8</accession>
<feature type="region of interest" description="Disordered" evidence="1">
    <location>
        <begin position="323"/>
        <end position="404"/>
    </location>
</feature>
<sequence>MASPILLSGRATALTPASLSSALRLVPFSSCAFSLSLSSPTSSRTSFPSSSLFSCPTPSLCRVSEARPRPSRPLLLSRGRTSRAPADNPVSACVASRQNGGNTERGGRSGSPGRSDSQLPSPTTVQCFGPEEAPSWSGVFPGSSATWRHTARGICSRVRTPQRRSVGHLSGRLLHASRRTHHSLPRTSLSCVSGPPGSLLSPFPANFPLDLCDASSLRETSLHVSPFLDRWRLSLSKQQLTPGPTCICSDSVRRSSRLPFLLPSSSFAVYHTRNEHREGENLPVQDACGVRTPRSVASAPFKGSSLLVSFTQTRRIFMAAQEVKRDAETEEKEKAEEQRRRQHREGREAPGRTAKGDGECGARGNVERGSDESETARGDAEANDQQAADERATDDSDDEPKVYRQPEGMIQYVFQWGIGNAFRAISANRFRPVHAARPKEVSIHPSYFESPHPCLIWEPLNEAWEVYFYENLKKSAKPFPVKKFGIARAKREALAFLKQMEEEGRMEKPTFSSGVEGVTFDQVTGSWICRYVDEDGRCMSRGFGADFHGFEEAKKLAIERQEAMKNLEADCLGRNMRLAKEK</sequence>
<protein>
    <submittedName>
        <fullName evidence="2">AP2 domain transcription factor AP2VIIb-2</fullName>
    </submittedName>
</protein>
<proteinExistence type="predicted"/>
<dbReference type="Gene3D" id="1.20.5.2050">
    <property type="match status" value="2"/>
</dbReference>
<feature type="region of interest" description="Disordered" evidence="1">
    <location>
        <begin position="63"/>
        <end position="126"/>
    </location>
</feature>
<evidence type="ECO:0000313" key="2">
    <source>
        <dbReference type="EMBL" id="CEL66755.1"/>
    </source>
</evidence>